<accession>A0AAD3DX57</accession>
<comment type="similarity">
    <text evidence="3">Belongs to the RETICULATA family.</text>
</comment>
<keyword evidence="6 11" id="KW-0812">Transmembrane</keyword>
<feature type="region of interest" description="Disordered" evidence="10">
    <location>
        <begin position="41"/>
        <end position="62"/>
    </location>
</feature>
<feature type="transmembrane region" description="Helical" evidence="11">
    <location>
        <begin position="303"/>
        <end position="324"/>
    </location>
</feature>
<evidence type="ECO:0000313" key="12">
    <source>
        <dbReference type="EMBL" id="GFR48372.1"/>
    </source>
</evidence>
<comment type="subcellular location">
    <subcellularLocation>
        <location evidence="1">Membrane</location>
        <topology evidence="1">Multi-pass membrane protein</topology>
    </subcellularLocation>
    <subcellularLocation>
        <location evidence="2">Plastid</location>
        <location evidence="2">Chloroplast</location>
    </subcellularLocation>
</comment>
<protein>
    <submittedName>
        <fullName evidence="12">Uncharacterized protein</fullName>
    </submittedName>
</protein>
<keyword evidence="9 11" id="KW-0472">Membrane</keyword>
<evidence type="ECO:0000256" key="4">
    <source>
        <dbReference type="ARBA" id="ARBA00022528"/>
    </source>
</evidence>
<feature type="transmembrane region" description="Helical" evidence="11">
    <location>
        <begin position="232"/>
        <end position="255"/>
    </location>
</feature>
<keyword evidence="8 11" id="KW-1133">Transmembrane helix</keyword>
<name>A0AAD3DX57_9CHLO</name>
<sequence>MLSSKSLTRIARAKPCGLAPLSARRPAVVSRIVPAIVALAPSSSGRDEGSKAASAESATQTPVVANSDAAQLAAATPVPIAPGNAQPEVATGGGDGGVNGGSSGGGGGGGGGGDDSGKGGDEGEDRVLNIAEVEAAAAEKKVSLPADMLEIAKKYGLRSSVLNAFFAARGMFFTGFVVRTLPYFRDRILADPMFLFKVGAEVVIDSGCATVAEVRKRGKDFWSEFEFYLSDLLVGLVLDVVLVSLMAPAAVLGGVSRAAMSTSPLQKWLATIPSAVFEASVPGLKSYGVGQRVACLGVKFLEYSLAGICCGLIGQGLANSLMMLRRQMHGTKEDDVPVPPLFKTALVWGLFMGVSSNTRYQIVFGLERLVDMTIARKVPAAAYATTVAIRFVNNVIGGENFIDMARWAGVQ</sequence>
<reference evidence="12 13" key="1">
    <citation type="journal article" date="2021" name="Sci. Rep.">
        <title>Genome sequencing of the multicellular alga Astrephomene provides insights into convergent evolution of germ-soma differentiation.</title>
        <authorList>
            <person name="Yamashita S."/>
            <person name="Yamamoto K."/>
            <person name="Matsuzaki R."/>
            <person name="Suzuki S."/>
            <person name="Yamaguchi H."/>
            <person name="Hirooka S."/>
            <person name="Minakuchi Y."/>
            <person name="Miyagishima S."/>
            <person name="Kawachi M."/>
            <person name="Toyoda A."/>
            <person name="Nozaki H."/>
        </authorList>
    </citation>
    <scope>NUCLEOTIDE SEQUENCE [LARGE SCALE GENOMIC DNA]</scope>
    <source>
        <strain evidence="12 13">NIES-4017</strain>
    </source>
</reference>
<evidence type="ECO:0000256" key="9">
    <source>
        <dbReference type="ARBA" id="ARBA00023136"/>
    </source>
</evidence>
<keyword evidence="7" id="KW-0809">Transit peptide</keyword>
<gene>
    <name evidence="12" type="ORF">Agub_g10262</name>
</gene>
<evidence type="ECO:0000256" key="10">
    <source>
        <dbReference type="SAM" id="MobiDB-lite"/>
    </source>
</evidence>
<dbReference type="PANTHER" id="PTHR31038:SF10">
    <property type="entry name" value="OS04G0524400 PROTEIN"/>
    <property type="match status" value="1"/>
</dbReference>
<dbReference type="GO" id="GO:0009706">
    <property type="term" value="C:chloroplast inner membrane"/>
    <property type="evidence" value="ECO:0007669"/>
    <property type="project" value="TreeGrafter"/>
</dbReference>
<evidence type="ECO:0000256" key="6">
    <source>
        <dbReference type="ARBA" id="ARBA00022692"/>
    </source>
</evidence>
<evidence type="ECO:0000256" key="2">
    <source>
        <dbReference type="ARBA" id="ARBA00004229"/>
    </source>
</evidence>
<dbReference type="EMBL" id="BMAR01000023">
    <property type="protein sequence ID" value="GFR48372.1"/>
    <property type="molecule type" value="Genomic_DNA"/>
</dbReference>
<evidence type="ECO:0000256" key="3">
    <source>
        <dbReference type="ARBA" id="ARBA00010793"/>
    </source>
</evidence>
<evidence type="ECO:0000256" key="1">
    <source>
        <dbReference type="ARBA" id="ARBA00004141"/>
    </source>
</evidence>
<feature type="compositionally biased region" description="Gly residues" evidence="10">
    <location>
        <begin position="91"/>
        <end position="114"/>
    </location>
</feature>
<dbReference type="Proteomes" id="UP001054857">
    <property type="component" value="Unassembled WGS sequence"/>
</dbReference>
<evidence type="ECO:0000313" key="13">
    <source>
        <dbReference type="Proteomes" id="UP001054857"/>
    </source>
</evidence>
<evidence type="ECO:0000256" key="5">
    <source>
        <dbReference type="ARBA" id="ARBA00022640"/>
    </source>
</evidence>
<evidence type="ECO:0000256" key="7">
    <source>
        <dbReference type="ARBA" id="ARBA00022946"/>
    </source>
</evidence>
<organism evidence="12 13">
    <name type="scientific">Astrephomene gubernaculifera</name>
    <dbReference type="NCBI Taxonomy" id="47775"/>
    <lineage>
        <taxon>Eukaryota</taxon>
        <taxon>Viridiplantae</taxon>
        <taxon>Chlorophyta</taxon>
        <taxon>core chlorophytes</taxon>
        <taxon>Chlorophyceae</taxon>
        <taxon>CS clade</taxon>
        <taxon>Chlamydomonadales</taxon>
        <taxon>Astrephomenaceae</taxon>
        <taxon>Astrephomene</taxon>
    </lineage>
</organism>
<feature type="transmembrane region" description="Helical" evidence="11">
    <location>
        <begin position="161"/>
        <end position="181"/>
    </location>
</feature>
<keyword evidence="5" id="KW-0934">Plastid</keyword>
<feature type="region of interest" description="Disordered" evidence="10">
    <location>
        <begin position="79"/>
        <end position="123"/>
    </location>
</feature>
<keyword evidence="4" id="KW-0150">Chloroplast</keyword>
<dbReference type="PANTHER" id="PTHR31038">
    <property type="entry name" value="EXPRESSED PROTEIN-RELATED"/>
    <property type="match status" value="1"/>
</dbReference>
<keyword evidence="13" id="KW-1185">Reference proteome</keyword>
<dbReference type="GO" id="GO:0099402">
    <property type="term" value="P:plant organ development"/>
    <property type="evidence" value="ECO:0007669"/>
    <property type="project" value="TreeGrafter"/>
</dbReference>
<dbReference type="Pfam" id="PF11891">
    <property type="entry name" value="RETICULATA-like"/>
    <property type="match status" value="1"/>
</dbReference>
<evidence type="ECO:0000256" key="11">
    <source>
        <dbReference type="SAM" id="Phobius"/>
    </source>
</evidence>
<dbReference type="InterPro" id="IPR021825">
    <property type="entry name" value="RETICULATA-related"/>
</dbReference>
<dbReference type="AlphaFoldDB" id="A0AAD3DX57"/>
<evidence type="ECO:0000256" key="8">
    <source>
        <dbReference type="ARBA" id="ARBA00022989"/>
    </source>
</evidence>
<comment type="caution">
    <text evidence="12">The sequence shown here is derived from an EMBL/GenBank/DDBJ whole genome shotgun (WGS) entry which is preliminary data.</text>
</comment>
<proteinExistence type="inferred from homology"/>